<evidence type="ECO:0000256" key="2">
    <source>
        <dbReference type="ARBA" id="ARBA00005642"/>
    </source>
</evidence>
<dbReference type="GO" id="GO:0031119">
    <property type="term" value="P:tRNA pseudouridine synthesis"/>
    <property type="evidence" value="ECO:0007669"/>
    <property type="project" value="UniProtKB-UniRule"/>
</dbReference>
<comment type="function">
    <text evidence="5">Responsible for synthesis of pseudouridine from uracil-55 in the psi GC loop of transfer RNAs.</text>
</comment>
<comment type="catalytic activity">
    <reaction evidence="1 5">
        <text>uridine(55) in tRNA = pseudouridine(55) in tRNA</text>
        <dbReference type="Rhea" id="RHEA:42532"/>
        <dbReference type="Rhea" id="RHEA-COMP:10101"/>
        <dbReference type="Rhea" id="RHEA-COMP:10102"/>
        <dbReference type="ChEBI" id="CHEBI:65314"/>
        <dbReference type="ChEBI" id="CHEBI:65315"/>
        <dbReference type="EC" id="5.4.99.25"/>
    </reaction>
</comment>
<dbReference type="EC" id="5.4.99.25" evidence="5"/>
<sequence>MLTRVGTAFCLSERKNEMDGIIPLYKERGMTSFDAVSRLRRILHEKKIGHSGTLDPEVAGVLPICVGKATKLVDLLMASGKQYAGELLIGQATETEDLTGKVIATAPVTAPIPAATIEAAMQKMVGPLTQIPPMYSAVKVNGKRLYEYARAGETVERPKRQVTITSFKLTATSYDPATQTQRVRFIVDCSKGTYVRTLVVDLAKALGYPGTMASLTRLKSGGFELDQTLSLADVQDQMSAQLLNLYPLAYAVRDWPAHELTPEQWQTVKHGGWLPQASLDQRPAQVALFYQQRLRALYQLKGTVYKPLKMIDLDED</sequence>
<name>A0A0R1U8V8_9LACO</name>
<dbReference type="GO" id="GO:0003723">
    <property type="term" value="F:RNA binding"/>
    <property type="evidence" value="ECO:0007669"/>
    <property type="project" value="InterPro"/>
</dbReference>
<dbReference type="Pfam" id="PF16198">
    <property type="entry name" value="TruB_C_2"/>
    <property type="match status" value="1"/>
</dbReference>
<dbReference type="Proteomes" id="UP000050816">
    <property type="component" value="Unassembled WGS sequence"/>
</dbReference>
<feature type="active site" description="Nucleophile" evidence="5">
    <location>
        <position position="55"/>
    </location>
</feature>
<dbReference type="PATRIC" id="fig|1423760.3.peg.1692"/>
<comment type="caution">
    <text evidence="8">The sequence shown here is derived from an EMBL/GenBank/DDBJ whole genome shotgun (WGS) entry which is preliminary data.</text>
</comment>
<dbReference type="FunFam" id="3.30.2350.10:FF:000011">
    <property type="entry name" value="tRNA pseudouridine synthase B"/>
    <property type="match status" value="1"/>
</dbReference>
<dbReference type="Pfam" id="PF01509">
    <property type="entry name" value="TruB_N"/>
    <property type="match status" value="1"/>
</dbReference>
<dbReference type="PANTHER" id="PTHR13767">
    <property type="entry name" value="TRNA-PSEUDOURIDINE SYNTHASE"/>
    <property type="match status" value="1"/>
</dbReference>
<organism evidence="8 9">
    <name type="scientific">Limosilactobacillus ingluviei DSM 15946</name>
    <dbReference type="NCBI Taxonomy" id="1423760"/>
    <lineage>
        <taxon>Bacteria</taxon>
        <taxon>Bacillati</taxon>
        <taxon>Bacillota</taxon>
        <taxon>Bacilli</taxon>
        <taxon>Lactobacillales</taxon>
        <taxon>Lactobacillaceae</taxon>
        <taxon>Limosilactobacillus</taxon>
    </lineage>
</organism>
<dbReference type="AlphaFoldDB" id="A0A0R1U8V8"/>
<protein>
    <recommendedName>
        <fullName evidence="5">tRNA pseudouridine synthase B</fullName>
        <ecNumber evidence="5">5.4.99.25</ecNumber>
    </recommendedName>
    <alternativeName>
        <fullName evidence="5">tRNA pseudouridine(55) synthase</fullName>
        <shortName evidence="5">Psi55 synthase</shortName>
    </alternativeName>
    <alternativeName>
        <fullName evidence="5">tRNA pseudouridylate synthase</fullName>
    </alternativeName>
    <alternativeName>
        <fullName evidence="5">tRNA-uridine isomerase</fullName>
    </alternativeName>
</protein>
<feature type="domain" description="tRNA pseudouridylate synthase B C-terminal" evidence="7">
    <location>
        <begin position="196"/>
        <end position="238"/>
    </location>
</feature>
<evidence type="ECO:0000313" key="9">
    <source>
        <dbReference type="Proteomes" id="UP000050816"/>
    </source>
</evidence>
<dbReference type="InterPro" id="IPR020103">
    <property type="entry name" value="PsdUridine_synth_cat_dom_sf"/>
</dbReference>
<evidence type="ECO:0000313" key="8">
    <source>
        <dbReference type="EMBL" id="KRL89773.1"/>
    </source>
</evidence>
<evidence type="ECO:0000256" key="4">
    <source>
        <dbReference type="ARBA" id="ARBA00023235"/>
    </source>
</evidence>
<evidence type="ECO:0000256" key="5">
    <source>
        <dbReference type="HAMAP-Rule" id="MF_01080"/>
    </source>
</evidence>
<keyword evidence="4 5" id="KW-0413">Isomerase</keyword>
<feature type="domain" description="Pseudouridine synthase II N-terminal" evidence="6">
    <location>
        <begin position="40"/>
        <end position="195"/>
    </location>
</feature>
<dbReference type="PANTHER" id="PTHR13767:SF2">
    <property type="entry name" value="PSEUDOURIDYLATE SYNTHASE TRUB1"/>
    <property type="match status" value="1"/>
</dbReference>
<evidence type="ECO:0000259" key="6">
    <source>
        <dbReference type="Pfam" id="PF01509"/>
    </source>
</evidence>
<evidence type="ECO:0000259" key="7">
    <source>
        <dbReference type="Pfam" id="PF16198"/>
    </source>
</evidence>
<dbReference type="InterPro" id="IPR014780">
    <property type="entry name" value="tRNA_psdUridine_synth_TruB"/>
</dbReference>
<dbReference type="GO" id="GO:1990481">
    <property type="term" value="P:mRNA pseudouridine synthesis"/>
    <property type="evidence" value="ECO:0007669"/>
    <property type="project" value="TreeGrafter"/>
</dbReference>
<keyword evidence="3 5" id="KW-0819">tRNA processing</keyword>
<reference evidence="8 9" key="1">
    <citation type="journal article" date="2015" name="Genome Announc.">
        <title>Expanding the biotechnology potential of lactobacilli through comparative genomics of 213 strains and associated genera.</title>
        <authorList>
            <person name="Sun Z."/>
            <person name="Harris H.M."/>
            <person name="McCann A."/>
            <person name="Guo C."/>
            <person name="Argimon S."/>
            <person name="Zhang W."/>
            <person name="Yang X."/>
            <person name="Jeffery I.B."/>
            <person name="Cooney J.C."/>
            <person name="Kagawa T.F."/>
            <person name="Liu W."/>
            <person name="Song Y."/>
            <person name="Salvetti E."/>
            <person name="Wrobel A."/>
            <person name="Rasinkangas P."/>
            <person name="Parkhill J."/>
            <person name="Rea M.C."/>
            <person name="O'Sullivan O."/>
            <person name="Ritari J."/>
            <person name="Douillard F.P."/>
            <person name="Paul Ross R."/>
            <person name="Yang R."/>
            <person name="Briner A.E."/>
            <person name="Felis G.E."/>
            <person name="de Vos W.M."/>
            <person name="Barrangou R."/>
            <person name="Klaenhammer T.R."/>
            <person name="Caufield P.W."/>
            <person name="Cui Y."/>
            <person name="Zhang H."/>
            <person name="O'Toole P.W."/>
        </authorList>
    </citation>
    <scope>NUCLEOTIDE SEQUENCE [LARGE SCALE GENOMIC DNA]</scope>
    <source>
        <strain evidence="8 9">DSM 15946</strain>
    </source>
</reference>
<dbReference type="EMBL" id="AZFK01000042">
    <property type="protein sequence ID" value="KRL89773.1"/>
    <property type="molecule type" value="Genomic_DNA"/>
</dbReference>
<proteinExistence type="inferred from homology"/>
<dbReference type="InterPro" id="IPR002501">
    <property type="entry name" value="PsdUridine_synth_N"/>
</dbReference>
<comment type="similarity">
    <text evidence="2 5">Belongs to the pseudouridine synthase TruB family. Type 1 subfamily.</text>
</comment>
<dbReference type="SUPFAM" id="SSF55120">
    <property type="entry name" value="Pseudouridine synthase"/>
    <property type="match status" value="1"/>
</dbReference>
<dbReference type="NCBIfam" id="TIGR00431">
    <property type="entry name" value="TruB"/>
    <property type="match status" value="1"/>
</dbReference>
<dbReference type="CDD" id="cd02573">
    <property type="entry name" value="PseudoU_synth_EcTruB"/>
    <property type="match status" value="1"/>
</dbReference>
<dbReference type="Gene3D" id="3.30.2350.10">
    <property type="entry name" value="Pseudouridine synthase"/>
    <property type="match status" value="1"/>
</dbReference>
<dbReference type="GO" id="GO:0160148">
    <property type="term" value="F:tRNA pseudouridine(55) synthase activity"/>
    <property type="evidence" value="ECO:0007669"/>
    <property type="project" value="UniProtKB-EC"/>
</dbReference>
<dbReference type="InterPro" id="IPR032819">
    <property type="entry name" value="TruB_C"/>
</dbReference>
<evidence type="ECO:0000256" key="1">
    <source>
        <dbReference type="ARBA" id="ARBA00000385"/>
    </source>
</evidence>
<evidence type="ECO:0000256" key="3">
    <source>
        <dbReference type="ARBA" id="ARBA00022694"/>
    </source>
</evidence>
<gene>
    <name evidence="5" type="primary">truB</name>
    <name evidence="8" type="ORF">FC43_GL001619</name>
</gene>
<dbReference type="HAMAP" id="MF_01080">
    <property type="entry name" value="TruB_bact"/>
    <property type="match status" value="1"/>
</dbReference>
<accession>A0A0R1U8V8</accession>